<accession>A0A8T3VPG0</accession>
<name>A0A8T3VPG0_9EURY</name>
<comment type="caution">
    <text evidence="2">The sequence shown here is derived from an EMBL/GenBank/DDBJ whole genome shotgun (WGS) entry which is preliminary data.</text>
</comment>
<dbReference type="InterPro" id="IPR002716">
    <property type="entry name" value="PIN_dom"/>
</dbReference>
<gene>
    <name evidence="2" type="ORF">E7Z74_01565</name>
</gene>
<dbReference type="AlphaFoldDB" id="A0A8T3VPG0"/>
<dbReference type="GO" id="GO:0004521">
    <property type="term" value="F:RNA endonuclease activity"/>
    <property type="evidence" value="ECO:0007669"/>
    <property type="project" value="InterPro"/>
</dbReference>
<organism evidence="2 3">
    <name type="scientific">Methanobrevibacter millerae</name>
    <dbReference type="NCBI Taxonomy" id="230361"/>
    <lineage>
        <taxon>Archaea</taxon>
        <taxon>Methanobacteriati</taxon>
        <taxon>Methanobacteriota</taxon>
        <taxon>Methanomada group</taxon>
        <taxon>Methanobacteria</taxon>
        <taxon>Methanobacteriales</taxon>
        <taxon>Methanobacteriaceae</taxon>
        <taxon>Methanobrevibacter</taxon>
    </lineage>
</organism>
<evidence type="ECO:0000313" key="3">
    <source>
        <dbReference type="Proteomes" id="UP000713479"/>
    </source>
</evidence>
<dbReference type="Proteomes" id="UP000713479">
    <property type="component" value="Unassembled WGS sequence"/>
</dbReference>
<dbReference type="InterPro" id="IPR029060">
    <property type="entry name" value="PIN-like_dom_sf"/>
</dbReference>
<dbReference type="PANTHER" id="PTHR42188:SF1">
    <property type="entry name" value="23S RRNA-SPECIFIC ENDONUCLEASE VAPC20"/>
    <property type="match status" value="1"/>
</dbReference>
<evidence type="ECO:0000313" key="2">
    <source>
        <dbReference type="EMBL" id="MBE6509946.1"/>
    </source>
</evidence>
<dbReference type="PANTHER" id="PTHR42188">
    <property type="entry name" value="23S RRNA-SPECIFIC ENDONUCLEASE VAPC20"/>
    <property type="match status" value="1"/>
</dbReference>
<proteinExistence type="predicted"/>
<dbReference type="Gene3D" id="3.40.50.1010">
    <property type="entry name" value="5'-nuclease"/>
    <property type="match status" value="1"/>
</dbReference>
<dbReference type="InterPro" id="IPR039018">
    <property type="entry name" value="VapC20-like"/>
</dbReference>
<sequence length="131" mass="15126">MIFLDTSYILGLLLENDSYHNISRNIESLLADEKKMINITVIQEVLNSLNNVNYHDDISLVVDILFSLDRMEYLSEKDYSEAIDLFKYYNKSINFSDCTILQSMQKNNVTNIVSFDSDFDKISGISRLSGF</sequence>
<dbReference type="Pfam" id="PF01850">
    <property type="entry name" value="PIN"/>
    <property type="match status" value="1"/>
</dbReference>
<dbReference type="SUPFAM" id="SSF88723">
    <property type="entry name" value="PIN domain-like"/>
    <property type="match status" value="1"/>
</dbReference>
<feature type="domain" description="PIN" evidence="1">
    <location>
        <begin position="2"/>
        <end position="123"/>
    </location>
</feature>
<dbReference type="EMBL" id="SUTF01000002">
    <property type="protein sequence ID" value="MBE6509946.1"/>
    <property type="molecule type" value="Genomic_DNA"/>
</dbReference>
<protein>
    <submittedName>
        <fullName evidence="2">Type II toxin-antitoxin system VapC family toxin</fullName>
    </submittedName>
</protein>
<evidence type="ECO:0000259" key="1">
    <source>
        <dbReference type="Pfam" id="PF01850"/>
    </source>
</evidence>
<reference evidence="2" key="1">
    <citation type="submission" date="2019-04" db="EMBL/GenBank/DDBJ databases">
        <title>Evolution of Biomass-Degrading Anaerobic Consortia Revealed by Metagenomics.</title>
        <authorList>
            <person name="Peng X."/>
        </authorList>
    </citation>
    <scope>NUCLEOTIDE SEQUENCE</scope>
    <source>
        <strain evidence="2">SIG13</strain>
    </source>
</reference>
<dbReference type="GO" id="GO:0016075">
    <property type="term" value="P:rRNA catabolic process"/>
    <property type="evidence" value="ECO:0007669"/>
    <property type="project" value="TreeGrafter"/>
</dbReference>